<sequence>MDTKQKNEIQAASWEYIPNTDTLLEYLERDDLIELSKCCKRYRNKLECRVLEKLELSIWSRKLDYKYYLEDSEKCEKVPELLKSDLGEKTKFVKELTLICNMSSAFSEKLIKLLPNIKSLTIEQNIDDFLI</sequence>
<dbReference type="AlphaFoldDB" id="A0A137NWU2"/>
<accession>A0A137NWU2</accession>
<keyword evidence="2" id="KW-1185">Reference proteome</keyword>
<name>A0A137NWU2_CONC2</name>
<dbReference type="Proteomes" id="UP000070444">
    <property type="component" value="Unassembled WGS sequence"/>
</dbReference>
<organism evidence="1 2">
    <name type="scientific">Conidiobolus coronatus (strain ATCC 28846 / CBS 209.66 / NRRL 28638)</name>
    <name type="common">Delacroixia coronata</name>
    <dbReference type="NCBI Taxonomy" id="796925"/>
    <lineage>
        <taxon>Eukaryota</taxon>
        <taxon>Fungi</taxon>
        <taxon>Fungi incertae sedis</taxon>
        <taxon>Zoopagomycota</taxon>
        <taxon>Entomophthoromycotina</taxon>
        <taxon>Entomophthoromycetes</taxon>
        <taxon>Entomophthorales</taxon>
        <taxon>Ancylistaceae</taxon>
        <taxon>Conidiobolus</taxon>
    </lineage>
</organism>
<evidence type="ECO:0008006" key="3">
    <source>
        <dbReference type="Google" id="ProtNLM"/>
    </source>
</evidence>
<reference evidence="1 2" key="1">
    <citation type="journal article" date="2015" name="Genome Biol. Evol.">
        <title>Phylogenomic analyses indicate that early fungi evolved digesting cell walls of algal ancestors of land plants.</title>
        <authorList>
            <person name="Chang Y."/>
            <person name="Wang S."/>
            <person name="Sekimoto S."/>
            <person name="Aerts A.L."/>
            <person name="Choi C."/>
            <person name="Clum A."/>
            <person name="LaButti K.M."/>
            <person name="Lindquist E.A."/>
            <person name="Yee Ngan C."/>
            <person name="Ohm R.A."/>
            <person name="Salamov A.A."/>
            <person name="Grigoriev I.V."/>
            <person name="Spatafora J.W."/>
            <person name="Berbee M.L."/>
        </authorList>
    </citation>
    <scope>NUCLEOTIDE SEQUENCE [LARGE SCALE GENOMIC DNA]</scope>
    <source>
        <strain evidence="1 2">NRRL 28638</strain>
    </source>
</reference>
<protein>
    <recommendedName>
        <fullName evidence="3">F-box domain-containing protein</fullName>
    </recommendedName>
</protein>
<evidence type="ECO:0000313" key="1">
    <source>
        <dbReference type="EMBL" id="KXN67109.1"/>
    </source>
</evidence>
<dbReference type="EMBL" id="KQ964659">
    <property type="protein sequence ID" value="KXN67109.1"/>
    <property type="molecule type" value="Genomic_DNA"/>
</dbReference>
<evidence type="ECO:0000313" key="2">
    <source>
        <dbReference type="Proteomes" id="UP000070444"/>
    </source>
</evidence>
<proteinExistence type="predicted"/>
<gene>
    <name evidence="1" type="ORF">CONCODRAFT_10878</name>
</gene>